<proteinExistence type="inferred from homology"/>
<evidence type="ECO:0000256" key="6">
    <source>
        <dbReference type="ARBA" id="ARBA00023316"/>
    </source>
</evidence>
<dbReference type="Gene3D" id="3.30.1490.480">
    <property type="entry name" value="Endolytic murein transglycosylase"/>
    <property type="match status" value="2"/>
</dbReference>
<dbReference type="Gene3D" id="3.30.160.60">
    <property type="entry name" value="Classic Zinc Finger"/>
    <property type="match status" value="1"/>
</dbReference>
<dbReference type="HAMAP" id="MF_02065">
    <property type="entry name" value="MltG"/>
    <property type="match status" value="1"/>
</dbReference>
<dbReference type="PANTHER" id="PTHR30518:SF2">
    <property type="entry name" value="ENDOLYTIC MUREIN TRANSGLYCOSYLASE"/>
    <property type="match status" value="1"/>
</dbReference>
<dbReference type="GO" id="GO:0009252">
    <property type="term" value="P:peptidoglycan biosynthetic process"/>
    <property type="evidence" value="ECO:0007669"/>
    <property type="project" value="UniProtKB-UniRule"/>
</dbReference>
<evidence type="ECO:0000256" key="1">
    <source>
        <dbReference type="ARBA" id="ARBA00022475"/>
    </source>
</evidence>
<dbReference type="AlphaFoldDB" id="F2JR03"/>
<evidence type="ECO:0000313" key="9">
    <source>
        <dbReference type="Proteomes" id="UP000008467"/>
    </source>
</evidence>
<dbReference type="InterPro" id="IPR003770">
    <property type="entry name" value="MLTG-like"/>
</dbReference>
<comment type="similarity">
    <text evidence="7">Belongs to the transglycosylase MltG family.</text>
</comment>
<dbReference type="GO" id="GO:0005886">
    <property type="term" value="C:plasma membrane"/>
    <property type="evidence" value="ECO:0007669"/>
    <property type="project" value="UniProtKB-UniRule"/>
</dbReference>
<keyword evidence="2 7" id="KW-0812">Transmembrane</keyword>
<sequence length="370" mass="42448">MAKKRGISRILISTVLSFTILIIGIVFCYKAIVSSYNYTFNIIESEAIRESSKDVSKMTLTITESTNLDEIAKMLYVQGFISDMKYFKLEAKLYHATSGYIPGKYDISSNMSSTEILKRLTTSIKNEEETIKFTIPEGYTINQIAQTLEDKNIVTKEAFLDAVTNKSYDAEYSFLRDIPTNGNYQYKLEGYLFPDTYIVRKSVTAEEIIIMMLNRFEDITSKYAAYLNNSSYSLHEIITIASIIEQEAKLSEERPIISGVIYNRLRDHMRLQMCSSVQYSLNKRKANLTTDDLAKDTPYNTYLYEGLPVGPICMPGEDCIRAAFSPEEHDYYYFVVDDEEKGTHFFSSTLDEHAAAKSRYKQNNDINFTE</sequence>
<dbReference type="eggNOG" id="COG1559">
    <property type="taxonomic scope" value="Bacteria"/>
</dbReference>
<accession>F2JR03</accession>
<dbReference type="EC" id="4.2.2.29" evidence="7"/>
<comment type="catalytic activity">
    <reaction evidence="7">
        <text>a peptidoglycan chain = a peptidoglycan chain with N-acetyl-1,6-anhydromuramyl-[peptide] at the reducing end + a peptidoglycan chain with N-acetylglucosamine at the non-reducing end.</text>
        <dbReference type="EC" id="4.2.2.29"/>
    </reaction>
</comment>
<evidence type="ECO:0000313" key="8">
    <source>
        <dbReference type="EMBL" id="ADZ83861.1"/>
    </source>
</evidence>
<evidence type="ECO:0000256" key="2">
    <source>
        <dbReference type="ARBA" id="ARBA00022692"/>
    </source>
</evidence>
<evidence type="ECO:0000256" key="5">
    <source>
        <dbReference type="ARBA" id="ARBA00023239"/>
    </source>
</evidence>
<comment type="function">
    <text evidence="7">Functions as a peptidoglycan terminase that cleaves nascent peptidoglycan strands endolytically to terminate their elongation.</text>
</comment>
<dbReference type="STRING" id="642492.Clole_2147"/>
<dbReference type="GO" id="GO:0008932">
    <property type="term" value="F:lytic endotransglycosylase activity"/>
    <property type="evidence" value="ECO:0007669"/>
    <property type="project" value="UniProtKB-UniRule"/>
</dbReference>
<keyword evidence="3 7" id="KW-1133">Transmembrane helix</keyword>
<dbReference type="Pfam" id="PF02618">
    <property type="entry name" value="YceG"/>
    <property type="match status" value="1"/>
</dbReference>
<dbReference type="NCBIfam" id="TIGR00247">
    <property type="entry name" value="endolytic transglycosylase MltG"/>
    <property type="match status" value="1"/>
</dbReference>
<dbReference type="RefSeq" id="WP_013657155.1">
    <property type="nucleotide sequence ID" value="NC_015275.1"/>
</dbReference>
<reference evidence="8 9" key="1">
    <citation type="journal article" date="2011" name="J. Bacteriol.">
        <title>Complete genome sequence of the cellulose-degrading bacterium Cellulosilyticum lentocellum.</title>
        <authorList>
            <consortium name="US DOE Joint Genome Institute"/>
            <person name="Miller D.A."/>
            <person name="Suen G."/>
            <person name="Bruce D."/>
            <person name="Copeland A."/>
            <person name="Cheng J.F."/>
            <person name="Detter C."/>
            <person name="Goodwin L.A."/>
            <person name="Han C.S."/>
            <person name="Hauser L.J."/>
            <person name="Land M.L."/>
            <person name="Lapidus A."/>
            <person name="Lucas S."/>
            <person name="Meincke L."/>
            <person name="Pitluck S."/>
            <person name="Tapia R."/>
            <person name="Teshima H."/>
            <person name="Woyke T."/>
            <person name="Fox B.G."/>
            <person name="Angert E.R."/>
            <person name="Currie C.R."/>
        </authorList>
    </citation>
    <scope>NUCLEOTIDE SEQUENCE [LARGE SCALE GENOMIC DNA]</scope>
    <source>
        <strain evidence="9">ATCC 49066 / DSM 5427 / NCIMB 11756 / RHM5</strain>
    </source>
</reference>
<dbReference type="Proteomes" id="UP000008467">
    <property type="component" value="Chromosome"/>
</dbReference>
<evidence type="ECO:0000256" key="4">
    <source>
        <dbReference type="ARBA" id="ARBA00023136"/>
    </source>
</evidence>
<evidence type="ECO:0000256" key="3">
    <source>
        <dbReference type="ARBA" id="ARBA00022989"/>
    </source>
</evidence>
<dbReference type="GO" id="GO:0071555">
    <property type="term" value="P:cell wall organization"/>
    <property type="evidence" value="ECO:0007669"/>
    <property type="project" value="UniProtKB-KW"/>
</dbReference>
<protein>
    <recommendedName>
        <fullName evidence="7">Endolytic murein transglycosylase</fullName>
        <ecNumber evidence="7">4.2.2.29</ecNumber>
    </recommendedName>
    <alternativeName>
        <fullName evidence="7">Peptidoglycan lytic transglycosylase</fullName>
    </alternativeName>
    <alternativeName>
        <fullName evidence="7">Peptidoglycan polymerization terminase</fullName>
    </alternativeName>
</protein>
<feature type="site" description="Important for catalytic activity" evidence="7">
    <location>
        <position position="247"/>
    </location>
</feature>
<dbReference type="EMBL" id="CP002582">
    <property type="protein sequence ID" value="ADZ83861.1"/>
    <property type="molecule type" value="Genomic_DNA"/>
</dbReference>
<evidence type="ECO:0000256" key="7">
    <source>
        <dbReference type="HAMAP-Rule" id="MF_02065"/>
    </source>
</evidence>
<dbReference type="KEGG" id="cle:Clole_2147"/>
<keyword evidence="1 7" id="KW-1003">Cell membrane</keyword>
<keyword evidence="5 7" id="KW-0456">Lyase</keyword>
<dbReference type="HOGENOM" id="CLU_025574_2_2_9"/>
<keyword evidence="4 7" id="KW-0472">Membrane</keyword>
<dbReference type="PANTHER" id="PTHR30518">
    <property type="entry name" value="ENDOLYTIC MUREIN TRANSGLYCOSYLASE"/>
    <property type="match status" value="1"/>
</dbReference>
<name>F2JR03_CELLD</name>
<organism evidence="8 9">
    <name type="scientific">Cellulosilyticum lentocellum (strain ATCC 49066 / DSM 5427 / NCIMB 11756 / RHM5)</name>
    <name type="common">Clostridium lentocellum</name>
    <dbReference type="NCBI Taxonomy" id="642492"/>
    <lineage>
        <taxon>Bacteria</taxon>
        <taxon>Bacillati</taxon>
        <taxon>Bacillota</taxon>
        <taxon>Clostridia</taxon>
        <taxon>Lachnospirales</taxon>
        <taxon>Cellulosilyticaceae</taxon>
        <taxon>Cellulosilyticum</taxon>
    </lineage>
</organism>
<keyword evidence="6 7" id="KW-0961">Cell wall biogenesis/degradation</keyword>
<dbReference type="CDD" id="cd08010">
    <property type="entry name" value="MltG_like"/>
    <property type="match status" value="1"/>
</dbReference>
<keyword evidence="9" id="KW-1185">Reference proteome</keyword>
<gene>
    <name evidence="7" type="primary">mltG</name>
    <name evidence="8" type="ordered locus">Clole_2147</name>
</gene>